<gene>
    <name evidence="2" type="primary">Fam102b</name>
    <name evidence="2" type="ORF">PROATE_R12993</name>
</gene>
<feature type="compositionally biased region" description="Polar residues" evidence="1">
    <location>
        <begin position="46"/>
        <end position="64"/>
    </location>
</feature>
<feature type="region of interest" description="Disordered" evidence="1">
    <location>
        <begin position="26"/>
        <end position="130"/>
    </location>
</feature>
<evidence type="ECO:0000256" key="1">
    <source>
        <dbReference type="SAM" id="MobiDB-lite"/>
    </source>
</evidence>
<dbReference type="AlphaFoldDB" id="A0A7K5G1W3"/>
<organism evidence="2 3">
    <name type="scientific">Probosciger aterrimus</name>
    <name type="common">Palm cockatoo</name>
    <dbReference type="NCBI Taxonomy" id="141839"/>
    <lineage>
        <taxon>Eukaryota</taxon>
        <taxon>Metazoa</taxon>
        <taxon>Chordata</taxon>
        <taxon>Craniata</taxon>
        <taxon>Vertebrata</taxon>
        <taxon>Euteleostomi</taxon>
        <taxon>Archelosauria</taxon>
        <taxon>Archosauria</taxon>
        <taxon>Dinosauria</taxon>
        <taxon>Saurischia</taxon>
        <taxon>Theropoda</taxon>
        <taxon>Coelurosauria</taxon>
        <taxon>Aves</taxon>
        <taxon>Neognathae</taxon>
        <taxon>Neoaves</taxon>
        <taxon>Telluraves</taxon>
        <taxon>Australaves</taxon>
        <taxon>Psittaciformes</taxon>
        <taxon>Cacatuidae</taxon>
        <taxon>Probosciger</taxon>
    </lineage>
</organism>
<feature type="compositionally biased region" description="Basic and acidic residues" evidence="1">
    <location>
        <begin position="99"/>
        <end position="130"/>
    </location>
</feature>
<proteinExistence type="predicted"/>
<reference evidence="2 3" key="1">
    <citation type="submission" date="2019-09" db="EMBL/GenBank/DDBJ databases">
        <title>Bird 10,000 Genomes (B10K) Project - Family phase.</title>
        <authorList>
            <person name="Zhang G."/>
        </authorList>
    </citation>
    <scope>NUCLEOTIDE SEQUENCE [LARGE SCALE GENOMIC DNA]</scope>
    <source>
        <strain evidence="2">B10K-DU-017-47</strain>
    </source>
</reference>
<keyword evidence="3" id="KW-1185">Reference proteome</keyword>
<dbReference type="Proteomes" id="UP000562415">
    <property type="component" value="Unassembled WGS sequence"/>
</dbReference>
<feature type="compositionally biased region" description="Low complexity" evidence="1">
    <location>
        <begin position="81"/>
        <end position="92"/>
    </location>
</feature>
<comment type="caution">
    <text evidence="2">The sequence shown here is derived from an EMBL/GenBank/DDBJ whole genome shotgun (WGS) entry which is preliminary data.</text>
</comment>
<feature type="non-terminal residue" evidence="2">
    <location>
        <position position="1"/>
    </location>
</feature>
<name>A0A7K5G1W3_PROAR</name>
<accession>A0A7K5G1W3</accession>
<dbReference type="InterPro" id="IPR039931">
    <property type="entry name" value="EEIG1/2-like"/>
</dbReference>
<evidence type="ECO:0000313" key="3">
    <source>
        <dbReference type="Proteomes" id="UP000562415"/>
    </source>
</evidence>
<protein>
    <submittedName>
        <fullName evidence="2">F102B protein</fullName>
    </submittedName>
</protein>
<dbReference type="PANTHER" id="PTHR21456">
    <property type="entry name" value="FAMILY WITH SEQUENCE SIMILARITY 102"/>
    <property type="match status" value="1"/>
</dbReference>
<sequence>ESNHDYGKRNNKAGFSNSITVSDLHVSDVSSKSASVPDELGACGHSRTSSYASQQSKLSGYSTCHSRSSSLSELSHRRNTSEGSTSTGIGSILEPCEESEPKVTKIDTSVKDAPSEKVCRHPVKQDSVESQLKRVDATRVDADDIVEKILQSQDFSLDSSAE</sequence>
<dbReference type="OrthoDB" id="3365224at2759"/>
<dbReference type="EMBL" id="VYZH01012861">
    <property type="protein sequence ID" value="NWS50944.1"/>
    <property type="molecule type" value="Genomic_DNA"/>
</dbReference>
<dbReference type="PANTHER" id="PTHR21456:SF3">
    <property type="entry name" value="EEIG FAMILY MEMBER 2"/>
    <property type="match status" value="1"/>
</dbReference>
<evidence type="ECO:0000313" key="2">
    <source>
        <dbReference type="EMBL" id="NWS50944.1"/>
    </source>
</evidence>
<feature type="non-terminal residue" evidence="2">
    <location>
        <position position="162"/>
    </location>
</feature>